<gene>
    <name evidence="11" type="primary">ylqF</name>
    <name evidence="11" type="ORF">FHP88_13440</name>
</gene>
<dbReference type="GO" id="GO:0003924">
    <property type="term" value="F:GTPase activity"/>
    <property type="evidence" value="ECO:0007669"/>
    <property type="project" value="TreeGrafter"/>
</dbReference>
<keyword evidence="12" id="KW-1185">Reference proteome</keyword>
<dbReference type="InterPro" id="IPR019991">
    <property type="entry name" value="GTP-bd_ribosome_bgen"/>
</dbReference>
<dbReference type="InterPro" id="IPR023179">
    <property type="entry name" value="GTP-bd_ortho_bundle_sf"/>
</dbReference>
<evidence type="ECO:0000256" key="8">
    <source>
        <dbReference type="PIRNR" id="PIRNR006230"/>
    </source>
</evidence>
<name>A0A558DZJ5_9GAMM</name>
<protein>
    <recommendedName>
        <fullName evidence="2 8">Ribosome biogenesis GTPase A</fullName>
    </recommendedName>
</protein>
<evidence type="ECO:0000313" key="12">
    <source>
        <dbReference type="Proteomes" id="UP000316649"/>
    </source>
</evidence>
<evidence type="ECO:0000256" key="4">
    <source>
        <dbReference type="ARBA" id="ARBA00022741"/>
    </source>
</evidence>
<sequence length="307" mass="33994">MQIQWYPGHMHKASKQIKETLPQVDVIIEVLDARIPYSSTNPMLATLRGDKPCIKVLSKSDLADPTLTAQWQAYLEQEQSVRSLAISSEQPASLKQLTELCRSMFPAKAKSLKGIHALIVGIPNVGKSTLINILAKRVIAKTGNEPAITKHQQRINLGDGIVLSDTPGVLWPNIENRNSGYRLAATGAIKETAMQNDDVALFTAEYLLKAYPEALLKRYQLNTLPATDYELLEAVGKKRGCLRGGGGVDMDKVSKLLLTELRSGNLGRITLETPAMMSKEQEETLRIQAEKAIKRAQRKDKKRPKKS</sequence>
<feature type="domain" description="CP-type G" evidence="10">
    <location>
        <begin position="14"/>
        <end position="172"/>
    </location>
</feature>
<evidence type="ECO:0000259" key="10">
    <source>
        <dbReference type="PROSITE" id="PS51721"/>
    </source>
</evidence>
<dbReference type="PANTHER" id="PTHR45782:SF4">
    <property type="entry name" value="MITOCHONDRIAL RIBOSOME-ASSOCIATED GTPASE 1"/>
    <property type="match status" value="1"/>
</dbReference>
<comment type="subcellular location">
    <subcellularLocation>
        <location evidence="1 8">Cytoplasm</location>
    </subcellularLocation>
</comment>
<evidence type="ECO:0000256" key="3">
    <source>
        <dbReference type="ARBA" id="ARBA00022490"/>
    </source>
</evidence>
<dbReference type="PRINTS" id="PR00326">
    <property type="entry name" value="GTP1OBG"/>
</dbReference>
<keyword evidence="6" id="KW-0694">RNA-binding</keyword>
<dbReference type="PIRSF" id="PIRSF006230">
    <property type="entry name" value="MG442"/>
    <property type="match status" value="1"/>
</dbReference>
<dbReference type="InterPro" id="IPR030378">
    <property type="entry name" value="G_CP_dom"/>
</dbReference>
<keyword evidence="7 8" id="KW-0342">GTP-binding</keyword>
<dbReference type="Pfam" id="PF01926">
    <property type="entry name" value="MMR_HSR1"/>
    <property type="match status" value="1"/>
</dbReference>
<evidence type="ECO:0000313" key="11">
    <source>
        <dbReference type="EMBL" id="TVO71893.1"/>
    </source>
</evidence>
<dbReference type="PROSITE" id="PS51721">
    <property type="entry name" value="G_CP"/>
    <property type="match status" value="1"/>
</dbReference>
<dbReference type="InterPro" id="IPR027417">
    <property type="entry name" value="P-loop_NTPase"/>
</dbReference>
<dbReference type="GO" id="GO:0006412">
    <property type="term" value="P:translation"/>
    <property type="evidence" value="ECO:0007669"/>
    <property type="project" value="TreeGrafter"/>
</dbReference>
<evidence type="ECO:0000256" key="9">
    <source>
        <dbReference type="PIRSR" id="PIRSR006230-1"/>
    </source>
</evidence>
<evidence type="ECO:0000256" key="5">
    <source>
        <dbReference type="ARBA" id="ARBA00022801"/>
    </source>
</evidence>
<dbReference type="InterPro" id="IPR016478">
    <property type="entry name" value="GTPase_MTG1"/>
</dbReference>
<dbReference type="CDD" id="cd01856">
    <property type="entry name" value="YlqF"/>
    <property type="match status" value="1"/>
</dbReference>
<dbReference type="Proteomes" id="UP000316649">
    <property type="component" value="Unassembled WGS sequence"/>
</dbReference>
<keyword evidence="4 8" id="KW-0547">Nucleotide-binding</keyword>
<dbReference type="AlphaFoldDB" id="A0A558DZJ5"/>
<dbReference type="NCBIfam" id="TIGR03596">
    <property type="entry name" value="GTPase_YlqF"/>
    <property type="match status" value="1"/>
</dbReference>
<feature type="binding site" evidence="9">
    <location>
        <begin position="124"/>
        <end position="129"/>
    </location>
    <ligand>
        <name>GTP</name>
        <dbReference type="ChEBI" id="CHEBI:37565"/>
    </ligand>
</feature>
<dbReference type="InterPro" id="IPR006073">
    <property type="entry name" value="GTP-bd"/>
</dbReference>
<dbReference type="RefSeq" id="WP_144359604.1">
    <property type="nucleotide sequence ID" value="NZ_VMNH01000018.1"/>
</dbReference>
<dbReference type="FunFam" id="1.10.1580.10:FF:000003">
    <property type="entry name" value="Ribosome biogenesis GTPase A"/>
    <property type="match status" value="1"/>
</dbReference>
<dbReference type="FunFam" id="3.40.50.300:FF:000590">
    <property type="entry name" value="Ribosome biogenesis GTPase A"/>
    <property type="match status" value="1"/>
</dbReference>
<dbReference type="OrthoDB" id="9779790at2"/>
<dbReference type="Gene3D" id="1.10.1580.10">
    <property type="match status" value="1"/>
</dbReference>
<feature type="binding site" evidence="9">
    <location>
        <position position="168"/>
    </location>
    <ligand>
        <name>GTP</name>
        <dbReference type="ChEBI" id="CHEBI:37565"/>
    </ligand>
</feature>
<proteinExistence type="inferred from homology"/>
<accession>A0A558DZJ5</accession>
<comment type="similarity">
    <text evidence="8">Belongs to the TRAFAC class YlqF/YawG GTPase family. MTG1 subfamily.</text>
</comment>
<evidence type="ECO:0000256" key="1">
    <source>
        <dbReference type="ARBA" id="ARBA00004496"/>
    </source>
</evidence>
<dbReference type="GO" id="GO:0005737">
    <property type="term" value="C:cytoplasm"/>
    <property type="evidence" value="ECO:0007669"/>
    <property type="project" value="UniProtKB-SubCell"/>
</dbReference>
<dbReference type="Gene3D" id="3.40.50.300">
    <property type="entry name" value="P-loop containing nucleotide triphosphate hydrolases"/>
    <property type="match status" value="1"/>
</dbReference>
<organism evidence="11 12">
    <name type="scientific">Sedimenticola selenatireducens</name>
    <dbReference type="NCBI Taxonomy" id="191960"/>
    <lineage>
        <taxon>Bacteria</taxon>
        <taxon>Pseudomonadati</taxon>
        <taxon>Pseudomonadota</taxon>
        <taxon>Gammaproteobacteria</taxon>
        <taxon>Chromatiales</taxon>
        <taxon>Sedimenticolaceae</taxon>
        <taxon>Sedimenticola</taxon>
    </lineage>
</organism>
<keyword evidence="5" id="KW-0378">Hydrolase</keyword>
<keyword evidence="3 8" id="KW-0963">Cytoplasm</keyword>
<comment type="function">
    <text evidence="8">Required for a late step of 50S ribosomal subunit assembly. Has GTPase activity.</text>
</comment>
<dbReference type="EMBL" id="VMNH01000018">
    <property type="protein sequence ID" value="TVO71893.1"/>
    <property type="molecule type" value="Genomic_DNA"/>
</dbReference>
<evidence type="ECO:0000256" key="6">
    <source>
        <dbReference type="ARBA" id="ARBA00022884"/>
    </source>
</evidence>
<dbReference type="GO" id="GO:0005525">
    <property type="term" value="F:GTP binding"/>
    <property type="evidence" value="ECO:0007669"/>
    <property type="project" value="UniProtKB-KW"/>
</dbReference>
<dbReference type="SUPFAM" id="SSF52540">
    <property type="entry name" value="P-loop containing nucleoside triphosphate hydrolases"/>
    <property type="match status" value="1"/>
</dbReference>
<dbReference type="PANTHER" id="PTHR45782">
    <property type="entry name" value="MITOCHONDRIAL RIBOSOME-ASSOCIATED GTPASE 1"/>
    <property type="match status" value="1"/>
</dbReference>
<dbReference type="GO" id="GO:0003723">
    <property type="term" value="F:RNA binding"/>
    <property type="evidence" value="ECO:0007669"/>
    <property type="project" value="UniProtKB-KW"/>
</dbReference>
<evidence type="ECO:0000256" key="2">
    <source>
        <dbReference type="ARBA" id="ARBA00014898"/>
    </source>
</evidence>
<reference evidence="11 12" key="1">
    <citation type="submission" date="2019-07" db="EMBL/GenBank/DDBJ databases">
        <title>The pathways for chlorine oxyanion respiration interact through the shared metabolite chlorate.</title>
        <authorList>
            <person name="Barnum T.P."/>
            <person name="Cheng Y."/>
            <person name="Hill K.A."/>
            <person name="Lucas L.N."/>
            <person name="Carlson H.K."/>
            <person name="Coates J.D."/>
        </authorList>
    </citation>
    <scope>NUCLEOTIDE SEQUENCE [LARGE SCALE GENOMIC DNA]</scope>
    <source>
        <strain evidence="11 12">BK-1</strain>
    </source>
</reference>
<comment type="caution">
    <text evidence="11">The sequence shown here is derived from an EMBL/GenBank/DDBJ whole genome shotgun (WGS) entry which is preliminary data.</text>
</comment>
<evidence type="ECO:0000256" key="7">
    <source>
        <dbReference type="ARBA" id="ARBA00023134"/>
    </source>
</evidence>